<comment type="caution">
    <text evidence="4">The sequence shown here is derived from an EMBL/GenBank/DDBJ whole genome shotgun (WGS) entry which is preliminary data.</text>
</comment>
<dbReference type="InterPro" id="IPR004827">
    <property type="entry name" value="bZIP"/>
</dbReference>
<feature type="compositionally biased region" description="Low complexity" evidence="2">
    <location>
        <begin position="287"/>
        <end position="318"/>
    </location>
</feature>
<feature type="region of interest" description="Disordered" evidence="2">
    <location>
        <begin position="369"/>
        <end position="393"/>
    </location>
</feature>
<dbReference type="AlphaFoldDB" id="A0A9P5S0W1"/>
<keyword evidence="1" id="KW-0175">Coiled coil</keyword>
<dbReference type="Gene3D" id="3.30.160.60">
    <property type="entry name" value="Classic Zinc Finger"/>
    <property type="match status" value="1"/>
</dbReference>
<feature type="region of interest" description="Disordered" evidence="2">
    <location>
        <begin position="173"/>
        <end position="193"/>
    </location>
</feature>
<dbReference type="SMART" id="SM00338">
    <property type="entry name" value="BRLZ"/>
    <property type="match status" value="1"/>
</dbReference>
<gene>
    <name evidence="4" type="ORF">BG015_007664</name>
</gene>
<dbReference type="OrthoDB" id="2257100at2759"/>
<feature type="domain" description="BZIP" evidence="3">
    <location>
        <begin position="403"/>
        <end position="453"/>
    </location>
</feature>
<sequence>MGAMISSTTGSLDYALSFQDKKSAGLRSRQSLLDFGSNSSITNSNNVDATFGPTPEIATSLFDDWLSSDLQQAGFVVPTEYDDDSSSSDSESSSASPASSHQHSHSPILLPTKKEEDSPVVGFASLDRDLLIQSPGGSDNRGIDSTMSFFPDLQHTAYGRALAASANLTALTQQHQQQQQQQQQQSMSPLGMSPLVGLTPEAVQQAAAALNIPWSKSLEQAVLAQSLLASFAAASSSSSSPNNNNITTPSLLRHQQQPLAPLMPKQGASMTVAHDLAMDISPPGTPLMPTMSMTMSSPSPKTPTMSSFSSERASSGVSSPPPSHHPTLAPAATTTPRLSILSSTQSCLSVAGASSPVIKATTYKSTYRSASLSYSKRDRPEFEEPPSVLEGKDLSEMDEVSLKRAKNTDAARRSRHKKLIKMESLEQRVAELEVENSMFESKLNEVELERSLLADKDCMQQARIQELEQLLLAAAAGQQQQQQQQHHY</sequence>
<evidence type="ECO:0000256" key="2">
    <source>
        <dbReference type="SAM" id="MobiDB-lite"/>
    </source>
</evidence>
<organism evidence="4 5">
    <name type="scientific">Linnemannia schmuckeri</name>
    <dbReference type="NCBI Taxonomy" id="64567"/>
    <lineage>
        <taxon>Eukaryota</taxon>
        <taxon>Fungi</taxon>
        <taxon>Fungi incertae sedis</taxon>
        <taxon>Mucoromycota</taxon>
        <taxon>Mortierellomycotina</taxon>
        <taxon>Mortierellomycetes</taxon>
        <taxon>Mortierellales</taxon>
        <taxon>Mortierellaceae</taxon>
        <taxon>Linnemannia</taxon>
    </lineage>
</organism>
<dbReference type="Pfam" id="PF07716">
    <property type="entry name" value="bZIP_2"/>
    <property type="match status" value="1"/>
</dbReference>
<feature type="coiled-coil region" evidence="1">
    <location>
        <begin position="415"/>
        <end position="449"/>
    </location>
</feature>
<feature type="compositionally biased region" description="Low complexity" evidence="2">
    <location>
        <begin position="173"/>
        <end position="185"/>
    </location>
</feature>
<reference evidence="4" key="1">
    <citation type="journal article" date="2020" name="Fungal Divers.">
        <title>Resolving the Mortierellaceae phylogeny through synthesis of multi-gene phylogenetics and phylogenomics.</title>
        <authorList>
            <person name="Vandepol N."/>
            <person name="Liber J."/>
            <person name="Desiro A."/>
            <person name="Na H."/>
            <person name="Kennedy M."/>
            <person name="Barry K."/>
            <person name="Grigoriev I.V."/>
            <person name="Miller A.N."/>
            <person name="O'Donnell K."/>
            <person name="Stajich J.E."/>
            <person name="Bonito G."/>
        </authorList>
    </citation>
    <scope>NUCLEOTIDE SEQUENCE</scope>
    <source>
        <strain evidence="4">NRRL 6426</strain>
    </source>
</reference>
<evidence type="ECO:0000313" key="4">
    <source>
        <dbReference type="EMBL" id="KAF9150535.1"/>
    </source>
</evidence>
<dbReference type="PANTHER" id="PTHR14312">
    <property type="entry name" value="CREB/ATF BZIP TRANSCRIPTION FACTOR"/>
    <property type="match status" value="1"/>
</dbReference>
<evidence type="ECO:0000313" key="5">
    <source>
        <dbReference type="Proteomes" id="UP000748756"/>
    </source>
</evidence>
<keyword evidence="5" id="KW-1185">Reference proteome</keyword>
<dbReference type="PROSITE" id="PS50217">
    <property type="entry name" value="BZIP"/>
    <property type="match status" value="1"/>
</dbReference>
<accession>A0A9P5S0W1</accession>
<dbReference type="PROSITE" id="PS00036">
    <property type="entry name" value="BZIP_BASIC"/>
    <property type="match status" value="1"/>
</dbReference>
<proteinExistence type="predicted"/>
<feature type="region of interest" description="Disordered" evidence="2">
    <location>
        <begin position="79"/>
        <end position="116"/>
    </location>
</feature>
<feature type="compositionally biased region" description="Low complexity" evidence="2">
    <location>
        <begin position="87"/>
        <end position="107"/>
    </location>
</feature>
<evidence type="ECO:0000256" key="1">
    <source>
        <dbReference type="SAM" id="Coils"/>
    </source>
</evidence>
<dbReference type="EMBL" id="JAAAUQ010000407">
    <property type="protein sequence ID" value="KAF9150535.1"/>
    <property type="molecule type" value="Genomic_DNA"/>
</dbReference>
<dbReference type="Proteomes" id="UP000748756">
    <property type="component" value="Unassembled WGS sequence"/>
</dbReference>
<feature type="region of interest" description="Disordered" evidence="2">
    <location>
        <begin position="277"/>
        <end position="331"/>
    </location>
</feature>
<dbReference type="GO" id="GO:0005634">
    <property type="term" value="C:nucleus"/>
    <property type="evidence" value="ECO:0007669"/>
    <property type="project" value="TreeGrafter"/>
</dbReference>
<dbReference type="GO" id="GO:0003700">
    <property type="term" value="F:DNA-binding transcription factor activity"/>
    <property type="evidence" value="ECO:0007669"/>
    <property type="project" value="InterPro"/>
</dbReference>
<evidence type="ECO:0000259" key="3">
    <source>
        <dbReference type="PROSITE" id="PS50217"/>
    </source>
</evidence>
<dbReference type="InterPro" id="IPR046347">
    <property type="entry name" value="bZIP_sf"/>
</dbReference>
<dbReference type="CDD" id="cd12193">
    <property type="entry name" value="bZIP_GCN4"/>
    <property type="match status" value="1"/>
</dbReference>
<protein>
    <recommendedName>
        <fullName evidence="3">BZIP domain-containing protein</fullName>
    </recommendedName>
</protein>
<dbReference type="SUPFAM" id="SSF57959">
    <property type="entry name" value="Leucine zipper domain"/>
    <property type="match status" value="1"/>
</dbReference>
<dbReference type="PANTHER" id="PTHR14312:SF1">
    <property type="entry name" value="BASIC-LEUCINE ZIPPER TRANSCRIPTION FACTOR A"/>
    <property type="match status" value="1"/>
</dbReference>
<name>A0A9P5S0W1_9FUNG</name>
<dbReference type="GO" id="GO:0043565">
    <property type="term" value="F:sequence-specific DNA binding"/>
    <property type="evidence" value="ECO:0007669"/>
    <property type="project" value="TreeGrafter"/>
</dbReference>